<proteinExistence type="predicted"/>
<dbReference type="Proteomes" id="UP000368474">
    <property type="component" value="Unassembled WGS sequence"/>
</dbReference>
<reference evidence="1 2" key="1">
    <citation type="submission" date="2019-08" db="EMBL/GenBank/DDBJ databases">
        <authorList>
            <person name="Peeters C."/>
        </authorList>
    </citation>
    <scope>NUCLEOTIDE SEQUENCE [LARGE SCALE GENOMIC DNA]</scope>
    <source>
        <strain evidence="1 2">LMG 31116</strain>
    </source>
</reference>
<gene>
    <name evidence="1" type="ORF">PMO31116_00719</name>
</gene>
<dbReference type="AlphaFoldDB" id="A0A5E4SDJ7"/>
<dbReference type="InterPro" id="IPR002514">
    <property type="entry name" value="Transposase_8"/>
</dbReference>
<dbReference type="Pfam" id="PF01527">
    <property type="entry name" value="HTH_Tnp_1"/>
    <property type="match status" value="1"/>
</dbReference>
<dbReference type="InterPro" id="IPR052546">
    <property type="entry name" value="Transposase_8_domain"/>
</dbReference>
<protein>
    <submittedName>
        <fullName evidence="1">Transposase</fullName>
    </submittedName>
</protein>
<sequence length="87" mass="10153">MKKSRYSDEQIVRILREADRDTIPEVAKRHGVSEASIYAWRKRFGEMVSDDVRRLKALEAENVRLKKLVADQALDIQVLKEIGAKKW</sequence>
<dbReference type="GO" id="GO:0003677">
    <property type="term" value="F:DNA binding"/>
    <property type="evidence" value="ECO:0007669"/>
    <property type="project" value="InterPro"/>
</dbReference>
<keyword evidence="2" id="KW-1185">Reference proteome</keyword>
<name>A0A5E4SDJ7_9BURK</name>
<dbReference type="GO" id="GO:0004803">
    <property type="term" value="F:transposase activity"/>
    <property type="evidence" value="ECO:0007669"/>
    <property type="project" value="InterPro"/>
</dbReference>
<evidence type="ECO:0000313" key="2">
    <source>
        <dbReference type="Proteomes" id="UP000368474"/>
    </source>
</evidence>
<dbReference type="InterPro" id="IPR009057">
    <property type="entry name" value="Homeodomain-like_sf"/>
</dbReference>
<accession>A0A5E4SDJ7</accession>
<dbReference type="SUPFAM" id="SSF46689">
    <property type="entry name" value="Homeodomain-like"/>
    <property type="match status" value="1"/>
</dbReference>
<dbReference type="PANTHER" id="PTHR33609:SF1">
    <property type="entry name" value="TRANSPOSASE"/>
    <property type="match status" value="1"/>
</dbReference>
<dbReference type="EMBL" id="CABPSD010000002">
    <property type="protein sequence ID" value="VVD73707.1"/>
    <property type="molecule type" value="Genomic_DNA"/>
</dbReference>
<organism evidence="1 2">
    <name type="scientific">Pandoraea morbifera</name>
    <dbReference type="NCBI Taxonomy" id="2508300"/>
    <lineage>
        <taxon>Bacteria</taxon>
        <taxon>Pseudomonadati</taxon>
        <taxon>Pseudomonadota</taxon>
        <taxon>Betaproteobacteria</taxon>
        <taxon>Burkholderiales</taxon>
        <taxon>Burkholderiaceae</taxon>
        <taxon>Pandoraea</taxon>
    </lineage>
</organism>
<dbReference type="GO" id="GO:0006313">
    <property type="term" value="P:DNA transposition"/>
    <property type="evidence" value="ECO:0007669"/>
    <property type="project" value="InterPro"/>
</dbReference>
<evidence type="ECO:0000313" key="1">
    <source>
        <dbReference type="EMBL" id="VVD73707.1"/>
    </source>
</evidence>
<dbReference type="PANTHER" id="PTHR33609">
    <property type="entry name" value="LOW CALCIUM RESPONSE LOCUS PROTEIN S"/>
    <property type="match status" value="1"/>
</dbReference>